<dbReference type="InterPro" id="IPR010255">
    <property type="entry name" value="Haem_peroxidase_sf"/>
</dbReference>
<dbReference type="EMBL" id="JARKIE010000031">
    <property type="protein sequence ID" value="KAJ7697227.1"/>
    <property type="molecule type" value="Genomic_DNA"/>
</dbReference>
<dbReference type="SUPFAM" id="SSF48113">
    <property type="entry name" value="Heme-dependent peroxidases"/>
    <property type="match status" value="1"/>
</dbReference>
<feature type="transmembrane region" description="Helical" evidence="7">
    <location>
        <begin position="253"/>
        <end position="271"/>
    </location>
</feature>
<comment type="caution">
    <text evidence="8">The sequence shown here is derived from an EMBL/GenBank/DDBJ whole genome shotgun (WGS) entry which is preliminary data.</text>
</comment>
<keyword evidence="5 7" id="KW-0472">Membrane</keyword>
<comment type="similarity">
    <text evidence="2 6">Belongs to the major facilitator superfamily. Proton-dependent oligopeptide transporter (POT/PTR) (TC 2.A.17) family.</text>
</comment>
<evidence type="ECO:0000256" key="6">
    <source>
        <dbReference type="RuleBase" id="RU003755"/>
    </source>
</evidence>
<gene>
    <name evidence="8" type="ORF">B0H17DRAFT_1197628</name>
</gene>
<reference evidence="8" key="1">
    <citation type="submission" date="2023-03" db="EMBL/GenBank/DDBJ databases">
        <title>Massive genome expansion in bonnet fungi (Mycena s.s.) driven by repeated elements and novel gene families across ecological guilds.</title>
        <authorList>
            <consortium name="Lawrence Berkeley National Laboratory"/>
            <person name="Harder C.B."/>
            <person name="Miyauchi S."/>
            <person name="Viragh M."/>
            <person name="Kuo A."/>
            <person name="Thoen E."/>
            <person name="Andreopoulos B."/>
            <person name="Lu D."/>
            <person name="Skrede I."/>
            <person name="Drula E."/>
            <person name="Henrissat B."/>
            <person name="Morin E."/>
            <person name="Kohler A."/>
            <person name="Barry K."/>
            <person name="LaButti K."/>
            <person name="Morin E."/>
            <person name="Salamov A."/>
            <person name="Lipzen A."/>
            <person name="Mereny Z."/>
            <person name="Hegedus B."/>
            <person name="Baldrian P."/>
            <person name="Stursova M."/>
            <person name="Weitz H."/>
            <person name="Taylor A."/>
            <person name="Grigoriev I.V."/>
            <person name="Nagy L.G."/>
            <person name="Martin F."/>
            <person name="Kauserud H."/>
        </authorList>
    </citation>
    <scope>NUCLEOTIDE SEQUENCE</scope>
    <source>
        <strain evidence="8">CBHHK067</strain>
    </source>
</reference>
<feature type="transmembrane region" description="Helical" evidence="7">
    <location>
        <begin position="283"/>
        <end position="303"/>
    </location>
</feature>
<dbReference type="PANTHER" id="PTHR11654">
    <property type="entry name" value="OLIGOPEPTIDE TRANSPORTER-RELATED"/>
    <property type="match status" value="1"/>
</dbReference>
<keyword evidence="3 6" id="KW-0812">Transmembrane</keyword>
<dbReference type="Gene3D" id="1.20.1250.20">
    <property type="entry name" value="MFS general substrate transporter like domains"/>
    <property type="match status" value="1"/>
</dbReference>
<dbReference type="Pfam" id="PF00854">
    <property type="entry name" value="PTR2"/>
    <property type="match status" value="2"/>
</dbReference>
<dbReference type="GO" id="GO:0020037">
    <property type="term" value="F:heme binding"/>
    <property type="evidence" value="ECO:0007669"/>
    <property type="project" value="InterPro"/>
</dbReference>
<dbReference type="GO" id="GO:0004601">
    <property type="term" value="F:peroxidase activity"/>
    <property type="evidence" value="ECO:0007669"/>
    <property type="project" value="InterPro"/>
</dbReference>
<evidence type="ECO:0000256" key="1">
    <source>
        <dbReference type="ARBA" id="ARBA00004141"/>
    </source>
</evidence>
<organism evidence="8 9">
    <name type="scientific">Mycena rosella</name>
    <name type="common">Pink bonnet</name>
    <name type="synonym">Agaricus rosellus</name>
    <dbReference type="NCBI Taxonomy" id="1033263"/>
    <lineage>
        <taxon>Eukaryota</taxon>
        <taxon>Fungi</taxon>
        <taxon>Dikarya</taxon>
        <taxon>Basidiomycota</taxon>
        <taxon>Agaricomycotina</taxon>
        <taxon>Agaricomycetes</taxon>
        <taxon>Agaricomycetidae</taxon>
        <taxon>Agaricales</taxon>
        <taxon>Marasmiineae</taxon>
        <taxon>Mycenaceae</taxon>
        <taxon>Mycena</taxon>
    </lineage>
</organism>
<keyword evidence="6" id="KW-0813">Transport</keyword>
<evidence type="ECO:0000256" key="5">
    <source>
        <dbReference type="ARBA" id="ARBA00023136"/>
    </source>
</evidence>
<keyword evidence="4 7" id="KW-1133">Transmembrane helix</keyword>
<dbReference type="AlphaFoldDB" id="A0AAD7GM07"/>
<evidence type="ECO:0000256" key="4">
    <source>
        <dbReference type="ARBA" id="ARBA00022989"/>
    </source>
</evidence>
<feature type="transmembrane region" description="Helical" evidence="7">
    <location>
        <begin position="401"/>
        <end position="419"/>
    </location>
</feature>
<name>A0AAD7GM07_MYCRO</name>
<sequence length="656" mass="70846">MPLLQGSTGSYGSSMSSYELLRHDPNPATRRYALLRVLHRCYAVTLECSRDRDLSYDATSATGSYWRSRAGPGFADVVGILGLGVSLEDGLRGRVDVFHLAFNSAGAACTSSLWVCRAWSADLRPGADSALPRSLLGESLCLGLEELLGEGIALGAHFLKHHLGAVSNVADTGKALDEHIILIVAGFPGVIEQKSAVDAFIVALLAMGFGTGLFKVNISPLVAEQYRRTKLFVRTTRSGERVIVDPAQTISRVYMYFYLFINVGALVGYVPADRNDVLRYVGFWLADMLPTAIFLLCPIVLFAGHIRYVRAPPTGSVLATTLRLWRYAARGRWTLNPVEYPIYWLTYGQLNNNLTSQAATMVTDKVPVRSVPHFRTALPSLFLQNGIYPALRRYGIQFKQLKITAGFVTGSAAMIWAAVVQHHIYKTNPCGKHASKCLDENGVQIPAPLNVWIQTGASVSAVGDAVIEEDVDTWVADTLALVAIMAVEGCGGPELPFRGECVDAGEPNMPGLTIPRHTFGGVQQAAIPDIVPDLSDPSPSLTSTLRFTLTITYDYVGGMNNVTLGFSGVSTATAGRYSAAWYGFNETEDVPFLSLDPTAGITNMHFAVNNKLEDQGGVGFAVQDGVVFSETSCTASQSPIAGRFEVAVRVVQGLFQ</sequence>
<dbReference type="GO" id="GO:0006979">
    <property type="term" value="P:response to oxidative stress"/>
    <property type="evidence" value="ECO:0007669"/>
    <property type="project" value="InterPro"/>
</dbReference>
<dbReference type="InterPro" id="IPR036259">
    <property type="entry name" value="MFS_trans_sf"/>
</dbReference>
<feature type="transmembrane region" description="Helical" evidence="7">
    <location>
        <begin position="199"/>
        <end position="218"/>
    </location>
</feature>
<evidence type="ECO:0000256" key="2">
    <source>
        <dbReference type="ARBA" id="ARBA00005982"/>
    </source>
</evidence>
<keyword evidence="9" id="KW-1185">Reference proteome</keyword>
<dbReference type="Proteomes" id="UP001221757">
    <property type="component" value="Unassembled WGS sequence"/>
</dbReference>
<dbReference type="InterPro" id="IPR018456">
    <property type="entry name" value="PTR2_symporter_CS"/>
</dbReference>
<evidence type="ECO:0000256" key="3">
    <source>
        <dbReference type="ARBA" id="ARBA00022692"/>
    </source>
</evidence>
<evidence type="ECO:0000313" key="8">
    <source>
        <dbReference type="EMBL" id="KAJ7697227.1"/>
    </source>
</evidence>
<protein>
    <submittedName>
        <fullName evidence="8">Uncharacterized protein</fullName>
    </submittedName>
</protein>
<dbReference type="InterPro" id="IPR000109">
    <property type="entry name" value="POT_fam"/>
</dbReference>
<dbReference type="GO" id="GO:0016020">
    <property type="term" value="C:membrane"/>
    <property type="evidence" value="ECO:0007669"/>
    <property type="project" value="UniProtKB-SubCell"/>
</dbReference>
<evidence type="ECO:0000256" key="7">
    <source>
        <dbReference type="SAM" id="Phobius"/>
    </source>
</evidence>
<dbReference type="PROSITE" id="PS01023">
    <property type="entry name" value="PTR2_2"/>
    <property type="match status" value="1"/>
</dbReference>
<proteinExistence type="inferred from homology"/>
<dbReference type="GO" id="GO:0022857">
    <property type="term" value="F:transmembrane transporter activity"/>
    <property type="evidence" value="ECO:0007669"/>
    <property type="project" value="InterPro"/>
</dbReference>
<dbReference type="GO" id="GO:0006857">
    <property type="term" value="P:oligopeptide transport"/>
    <property type="evidence" value="ECO:0007669"/>
    <property type="project" value="InterPro"/>
</dbReference>
<comment type="subcellular location">
    <subcellularLocation>
        <location evidence="1 6">Membrane</location>
        <topology evidence="1 6">Multi-pass membrane protein</topology>
    </subcellularLocation>
</comment>
<accession>A0AAD7GM07</accession>
<evidence type="ECO:0000313" key="9">
    <source>
        <dbReference type="Proteomes" id="UP001221757"/>
    </source>
</evidence>